<evidence type="ECO:0000313" key="2">
    <source>
        <dbReference type="Proteomes" id="UP000001312"/>
    </source>
</evidence>
<dbReference type="InterPro" id="IPR014710">
    <property type="entry name" value="RmlC-like_jellyroll"/>
</dbReference>
<dbReference type="InterPro" id="IPR011051">
    <property type="entry name" value="RmlC_Cupin_sf"/>
</dbReference>
<name>A7EQF9_SCLS1</name>
<proteinExistence type="predicted"/>
<organism evidence="1 2">
    <name type="scientific">Sclerotinia sclerotiorum (strain ATCC 18683 / 1980 / Ss-1)</name>
    <name type="common">White mold</name>
    <name type="synonym">Whetzelinia sclerotiorum</name>
    <dbReference type="NCBI Taxonomy" id="665079"/>
    <lineage>
        <taxon>Eukaryota</taxon>
        <taxon>Fungi</taxon>
        <taxon>Dikarya</taxon>
        <taxon>Ascomycota</taxon>
        <taxon>Pezizomycotina</taxon>
        <taxon>Leotiomycetes</taxon>
        <taxon>Helotiales</taxon>
        <taxon>Sclerotiniaceae</taxon>
        <taxon>Sclerotinia</taxon>
    </lineage>
</organism>
<dbReference type="EMBL" id="CH476630">
    <property type="protein sequence ID" value="EDN91701.1"/>
    <property type="molecule type" value="Genomic_DNA"/>
</dbReference>
<dbReference type="InParanoid" id="A7EQF9"/>
<accession>A7EQF9</accession>
<dbReference type="GeneID" id="5487278"/>
<evidence type="ECO:0000313" key="1">
    <source>
        <dbReference type="EMBL" id="EDN91701.1"/>
    </source>
</evidence>
<dbReference type="Proteomes" id="UP000001312">
    <property type="component" value="Unassembled WGS sequence"/>
</dbReference>
<gene>
    <name evidence="1" type="ORF">SS1G_07561</name>
</gene>
<dbReference type="Gene3D" id="2.60.120.10">
    <property type="entry name" value="Jelly Rolls"/>
    <property type="match status" value="1"/>
</dbReference>
<reference evidence="2" key="1">
    <citation type="journal article" date="2011" name="PLoS Genet.">
        <title>Genomic analysis of the necrotrophic fungal pathogens Sclerotinia sclerotiorum and Botrytis cinerea.</title>
        <authorList>
            <person name="Amselem J."/>
            <person name="Cuomo C.A."/>
            <person name="van Kan J.A."/>
            <person name="Viaud M."/>
            <person name="Benito E.P."/>
            <person name="Couloux A."/>
            <person name="Coutinho P.M."/>
            <person name="de Vries R.P."/>
            <person name="Dyer P.S."/>
            <person name="Fillinger S."/>
            <person name="Fournier E."/>
            <person name="Gout L."/>
            <person name="Hahn M."/>
            <person name="Kohn L."/>
            <person name="Lapalu N."/>
            <person name="Plummer K.M."/>
            <person name="Pradier J.M."/>
            <person name="Quevillon E."/>
            <person name="Sharon A."/>
            <person name="Simon A."/>
            <person name="ten Have A."/>
            <person name="Tudzynski B."/>
            <person name="Tudzynski P."/>
            <person name="Wincker P."/>
            <person name="Andrew M."/>
            <person name="Anthouard V."/>
            <person name="Beever R.E."/>
            <person name="Beffa R."/>
            <person name="Benoit I."/>
            <person name="Bouzid O."/>
            <person name="Brault B."/>
            <person name="Chen Z."/>
            <person name="Choquer M."/>
            <person name="Collemare J."/>
            <person name="Cotton P."/>
            <person name="Danchin E.G."/>
            <person name="Da Silva C."/>
            <person name="Gautier A."/>
            <person name="Giraud C."/>
            <person name="Giraud T."/>
            <person name="Gonzalez C."/>
            <person name="Grossetete S."/>
            <person name="Guldener U."/>
            <person name="Henrissat B."/>
            <person name="Howlett B.J."/>
            <person name="Kodira C."/>
            <person name="Kretschmer M."/>
            <person name="Lappartient A."/>
            <person name="Leroch M."/>
            <person name="Levis C."/>
            <person name="Mauceli E."/>
            <person name="Neuveglise C."/>
            <person name="Oeser B."/>
            <person name="Pearson M."/>
            <person name="Poulain J."/>
            <person name="Poussereau N."/>
            <person name="Quesneville H."/>
            <person name="Rascle C."/>
            <person name="Schumacher J."/>
            <person name="Segurens B."/>
            <person name="Sexton A."/>
            <person name="Silva E."/>
            <person name="Sirven C."/>
            <person name="Soanes D.M."/>
            <person name="Talbot N.J."/>
            <person name="Templeton M."/>
            <person name="Yandava C."/>
            <person name="Yarden O."/>
            <person name="Zeng Q."/>
            <person name="Rollins J.A."/>
            <person name="Lebrun M.H."/>
            <person name="Dickman M."/>
        </authorList>
    </citation>
    <scope>NUCLEOTIDE SEQUENCE [LARGE SCALE GENOMIC DNA]</scope>
    <source>
        <strain evidence="2">ATCC 18683 / 1980 / Ss-1</strain>
    </source>
</reference>
<keyword evidence="2" id="KW-1185">Reference proteome</keyword>
<dbReference type="AlphaFoldDB" id="A7EQF9"/>
<protein>
    <recommendedName>
        <fullName evidence="3">(S)-ureidoglycine aminohydrolase cupin domain-containing protein</fullName>
    </recommendedName>
</protein>
<dbReference type="SUPFAM" id="SSF51182">
    <property type="entry name" value="RmlC-like cupins"/>
    <property type="match status" value="1"/>
</dbReference>
<dbReference type="RefSeq" id="XP_001590937.1">
    <property type="nucleotide sequence ID" value="XM_001590887.1"/>
</dbReference>
<dbReference type="KEGG" id="ssl:SS1G_07561"/>
<sequence>MVVMKGEIVRLLCVDDGEETVLKKGDICVQRGRAYTWESRSDEWCCMLDLVLNVERTED</sequence>
<evidence type="ECO:0008006" key="3">
    <source>
        <dbReference type="Google" id="ProtNLM"/>
    </source>
</evidence>